<dbReference type="Proteomes" id="UP000623967">
    <property type="component" value="Unassembled WGS sequence"/>
</dbReference>
<keyword evidence="2" id="KW-1185">Reference proteome</keyword>
<proteinExistence type="predicted"/>
<reference evidence="1 2" key="1">
    <citation type="submission" date="2021-01" db="EMBL/GenBank/DDBJ databases">
        <title>Genome public.</title>
        <authorList>
            <person name="Liu C."/>
            <person name="Sun Q."/>
        </authorList>
    </citation>
    <scope>NUCLEOTIDE SEQUENCE [LARGE SCALE GENOMIC DNA]</scope>
    <source>
        <strain evidence="1 2">YIM B02564</strain>
    </source>
</reference>
<organism evidence="1 2">
    <name type="scientific">Neobacillus paridis</name>
    <dbReference type="NCBI Taxonomy" id="2803862"/>
    <lineage>
        <taxon>Bacteria</taxon>
        <taxon>Bacillati</taxon>
        <taxon>Bacillota</taxon>
        <taxon>Bacilli</taxon>
        <taxon>Bacillales</taxon>
        <taxon>Bacillaceae</taxon>
        <taxon>Neobacillus</taxon>
    </lineage>
</organism>
<protein>
    <recommendedName>
        <fullName evidence="3">Na+/H+ antiporter</fullName>
    </recommendedName>
</protein>
<gene>
    <name evidence="1" type="ORF">JK635_04010</name>
</gene>
<comment type="caution">
    <text evidence="1">The sequence shown here is derived from an EMBL/GenBank/DDBJ whole genome shotgun (WGS) entry which is preliminary data.</text>
</comment>
<sequence>MSRMISSILMIGSIGYFIYRYRFRIMNLLLASTWLRRLAVASMMGLPGVKNKLMQSVFGKPSEW</sequence>
<dbReference type="RefSeq" id="WP_202652584.1">
    <property type="nucleotide sequence ID" value="NZ_JAESWB010000025.1"/>
</dbReference>
<evidence type="ECO:0008006" key="3">
    <source>
        <dbReference type="Google" id="ProtNLM"/>
    </source>
</evidence>
<evidence type="ECO:0000313" key="2">
    <source>
        <dbReference type="Proteomes" id="UP000623967"/>
    </source>
</evidence>
<accession>A0ABS1TNB5</accession>
<dbReference type="EMBL" id="JAESWB010000025">
    <property type="protein sequence ID" value="MBL4951405.1"/>
    <property type="molecule type" value="Genomic_DNA"/>
</dbReference>
<name>A0ABS1TNB5_9BACI</name>
<evidence type="ECO:0000313" key="1">
    <source>
        <dbReference type="EMBL" id="MBL4951405.1"/>
    </source>
</evidence>